<protein>
    <recommendedName>
        <fullName evidence="9">DUF445 domain-containing protein</fullName>
    </recommendedName>
</protein>
<keyword evidence="4 6" id="KW-1133">Transmembrane helix</keyword>
<reference evidence="7 8" key="1">
    <citation type="journal article" date="2010" name="Stand. Genomic Sci.">
        <title>Complete genome sequence of Marinobacter adhaerens type strain (HP15), a diatom-interacting marine microorganism.</title>
        <authorList>
            <person name="Gardes A."/>
            <person name="Kaeppel E."/>
            <person name="Shehzad A."/>
            <person name="Seebah S."/>
            <person name="Teeling H."/>
            <person name="Yarza P."/>
            <person name="Glockner F.O."/>
            <person name="Grossart H.P."/>
            <person name="Ullrich M.S."/>
        </authorList>
    </citation>
    <scope>NUCLEOTIDE SEQUENCE [LARGE SCALE GENOMIC DNA]</scope>
    <source>
        <strain evidence="8">DSM 23420 / HP15</strain>
        <plasmid evidence="8">Plasmid pHP-187</plasmid>
    </source>
</reference>
<reference evidence="8" key="2">
    <citation type="submission" date="2010-02" db="EMBL/GenBank/DDBJ databases">
        <title>Complete genome sequence of Marinobacter adhaerens type strain (HP15).</title>
        <authorList>
            <person name="Gaerdes A.A.M."/>
            <person name="Kaeppel E."/>
            <person name="Shezad A."/>
            <person name="Seebah S."/>
            <person name="Teeling H."/>
            <person name="Yarza P."/>
            <person name="Gloeckner F.O."/>
            <person name="Ullrich M.S."/>
        </authorList>
    </citation>
    <scope>NUCLEOTIDE SEQUENCE [LARGE SCALE GENOMIC DNA]</scope>
    <source>
        <strain evidence="8">DSM 23420 / HP15</strain>
        <plasmid evidence="8">Plasmid pHP-187</plasmid>
    </source>
</reference>
<dbReference type="EMBL" id="CP001980">
    <property type="protein sequence ID" value="ADQ00080.1"/>
    <property type="molecule type" value="Genomic_DNA"/>
</dbReference>
<dbReference type="PANTHER" id="PTHR35791:SF1">
    <property type="entry name" value="UPF0754 MEMBRANE PROTEIN YHEB"/>
    <property type="match status" value="1"/>
</dbReference>
<dbReference type="GO" id="GO:0012505">
    <property type="term" value="C:endomembrane system"/>
    <property type="evidence" value="ECO:0007669"/>
    <property type="project" value="UniProtKB-SubCell"/>
</dbReference>
<gene>
    <name evidence="7" type="ordered locus">HP15_p187g83</name>
</gene>
<evidence type="ECO:0000313" key="8">
    <source>
        <dbReference type="Proteomes" id="UP000007077"/>
    </source>
</evidence>
<keyword evidence="3 6" id="KW-0812">Transmembrane</keyword>
<evidence type="ECO:0000256" key="5">
    <source>
        <dbReference type="ARBA" id="ARBA00023136"/>
    </source>
</evidence>
<organism evidence="7 8">
    <name type="scientific">Marinobacter adhaerens (strain DSM 23420 / HP15)</name>
    <dbReference type="NCBI Taxonomy" id="225937"/>
    <lineage>
        <taxon>Bacteria</taxon>
        <taxon>Pseudomonadati</taxon>
        <taxon>Pseudomonadota</taxon>
        <taxon>Gammaproteobacteria</taxon>
        <taxon>Pseudomonadales</taxon>
        <taxon>Marinobacteraceae</taxon>
        <taxon>Marinobacter</taxon>
    </lineage>
</organism>
<dbReference type="InterPro" id="IPR007383">
    <property type="entry name" value="DUF445"/>
</dbReference>
<feature type="transmembrane region" description="Helical" evidence="6">
    <location>
        <begin position="192"/>
        <end position="210"/>
    </location>
</feature>
<comment type="subcellular location">
    <subcellularLocation>
        <location evidence="1">Endomembrane system</location>
    </subcellularLocation>
</comment>
<evidence type="ECO:0000256" key="3">
    <source>
        <dbReference type="ARBA" id="ARBA00022692"/>
    </source>
</evidence>
<evidence type="ECO:0000256" key="2">
    <source>
        <dbReference type="ARBA" id="ARBA00008053"/>
    </source>
</evidence>
<geneLocation type="plasmid" evidence="7 8">
    <name>pHP-187</name>
</geneLocation>
<dbReference type="Proteomes" id="UP000007077">
    <property type="component" value="Plasmid pHP-187"/>
</dbReference>
<dbReference type="Pfam" id="PF04286">
    <property type="entry name" value="DUF445"/>
    <property type="match status" value="1"/>
</dbReference>
<dbReference type="AlphaFoldDB" id="E4PS45"/>
<evidence type="ECO:0000256" key="1">
    <source>
        <dbReference type="ARBA" id="ARBA00004308"/>
    </source>
</evidence>
<accession>E4PS45</accession>
<evidence type="ECO:0000313" key="7">
    <source>
        <dbReference type="EMBL" id="ADQ00080.1"/>
    </source>
</evidence>
<evidence type="ECO:0000256" key="4">
    <source>
        <dbReference type="ARBA" id="ARBA00022989"/>
    </source>
</evidence>
<sequence>MDSILATFLANPFVYLSMPLISGLVGFATNVLAIKMMFEPVDFIGRKPLLGWQGIIPRRAPKMAAISVETITRHLISQEEIFNRLDANKIASALEPALNDLVPDLVDDIMEQYQPRLWEFTPTLVKRRVYHNVQREAPALIHDIMDQLTRNISQVYDLEDMVVTTLSDNKALLNQIFQEVGHSEFRFISRSGFYFGVLFGVLQTGIWLFFPGVVAAPRVWTPCRLRNERYRSADDLPRDPIGVGPLSIQGLFIKRQSEVARDYGRLVANSVLTPANIIKGLLQGPHSDRFFSMITRHVQRVVDNQSSVAKPVVTLAVGTQTYRDIKQSAVNLLIERLPTTLQHIEKYADEALDLESTLSHRLQRLSPAKFEGMLRPAFEQDEWLLILVGAALGFCVGTAQLLFFL</sequence>
<feature type="transmembrane region" description="Helical" evidence="6">
    <location>
        <begin position="383"/>
        <end position="404"/>
    </location>
</feature>
<comment type="similarity">
    <text evidence="2">Belongs to the UPF0754 family.</text>
</comment>
<keyword evidence="5 6" id="KW-0472">Membrane</keyword>
<dbReference type="PATRIC" id="fig|225937.3.peg.4309"/>
<name>E4PS45_MARAH</name>
<dbReference type="KEGG" id="mad:HP15_p187g83"/>
<dbReference type="HOGENOM" id="CLU_042384_1_1_6"/>
<proteinExistence type="inferred from homology"/>
<feature type="transmembrane region" description="Helical" evidence="6">
    <location>
        <begin position="12"/>
        <end position="34"/>
    </location>
</feature>
<keyword evidence="7" id="KW-0614">Plasmid</keyword>
<evidence type="ECO:0000256" key="6">
    <source>
        <dbReference type="SAM" id="Phobius"/>
    </source>
</evidence>
<evidence type="ECO:0008006" key="9">
    <source>
        <dbReference type="Google" id="ProtNLM"/>
    </source>
</evidence>
<dbReference type="PANTHER" id="PTHR35791">
    <property type="entry name" value="UPF0754 MEMBRANE PROTEIN YHEB"/>
    <property type="match status" value="1"/>
</dbReference>